<evidence type="ECO:0000313" key="1">
    <source>
        <dbReference type="EMBL" id="KAK5626175.1"/>
    </source>
</evidence>
<keyword evidence="2" id="KW-1185">Reference proteome</keyword>
<gene>
    <name evidence="1" type="ORF">RRF57_001890</name>
</gene>
<dbReference type="AlphaFoldDB" id="A0AAN7U5K0"/>
<proteinExistence type="predicted"/>
<dbReference type="Proteomes" id="UP001305414">
    <property type="component" value="Unassembled WGS sequence"/>
</dbReference>
<accession>A0AAN7U5K0</accession>
<reference evidence="1 2" key="1">
    <citation type="submission" date="2023-10" db="EMBL/GenBank/DDBJ databases">
        <title>Draft genome sequence of Xylaria bambusicola isolate GMP-LS, the root and basal stem rot pathogen of sugarcane in Indonesia.</title>
        <authorList>
            <person name="Selvaraj P."/>
            <person name="Muralishankar V."/>
            <person name="Muruganantham S."/>
            <person name="Sp S."/>
            <person name="Haryani S."/>
            <person name="Lau K.J.X."/>
            <person name="Naqvi N.I."/>
        </authorList>
    </citation>
    <scope>NUCLEOTIDE SEQUENCE [LARGE SCALE GENOMIC DNA]</scope>
    <source>
        <strain evidence="1">GMP-LS</strain>
    </source>
</reference>
<evidence type="ECO:0000313" key="2">
    <source>
        <dbReference type="Proteomes" id="UP001305414"/>
    </source>
</evidence>
<organism evidence="1 2">
    <name type="scientific">Xylaria bambusicola</name>
    <dbReference type="NCBI Taxonomy" id="326684"/>
    <lineage>
        <taxon>Eukaryota</taxon>
        <taxon>Fungi</taxon>
        <taxon>Dikarya</taxon>
        <taxon>Ascomycota</taxon>
        <taxon>Pezizomycotina</taxon>
        <taxon>Sordariomycetes</taxon>
        <taxon>Xylariomycetidae</taxon>
        <taxon>Xylariales</taxon>
        <taxon>Xylariaceae</taxon>
        <taxon>Xylaria</taxon>
    </lineage>
</organism>
<sequence>MKVDAEKCSSAIVWGDEGARRDPSGQQPLLADCTEAERSHLITSDTRELYWEAKKSQKGTQD</sequence>
<dbReference type="EMBL" id="JAWHQM010000003">
    <property type="protein sequence ID" value="KAK5626175.1"/>
    <property type="molecule type" value="Genomic_DNA"/>
</dbReference>
<name>A0AAN7U5K0_9PEZI</name>
<comment type="caution">
    <text evidence="1">The sequence shown here is derived from an EMBL/GenBank/DDBJ whole genome shotgun (WGS) entry which is preliminary data.</text>
</comment>
<protein>
    <submittedName>
        <fullName evidence="1">Uncharacterized protein</fullName>
    </submittedName>
</protein>